<dbReference type="InterPro" id="IPR037401">
    <property type="entry name" value="SnoaL-like"/>
</dbReference>
<dbReference type="InterPro" id="IPR032710">
    <property type="entry name" value="NTF2-like_dom_sf"/>
</dbReference>
<feature type="domain" description="SnoaL-like" evidence="1">
    <location>
        <begin position="11"/>
        <end position="139"/>
    </location>
</feature>
<accession>A0A7W7F5T3</accession>
<organism evidence="2 3">
    <name type="scientific">Sphingosinicella soli</name>
    <dbReference type="NCBI Taxonomy" id="333708"/>
    <lineage>
        <taxon>Bacteria</taxon>
        <taxon>Pseudomonadati</taxon>
        <taxon>Pseudomonadota</taxon>
        <taxon>Alphaproteobacteria</taxon>
        <taxon>Sphingomonadales</taxon>
        <taxon>Sphingosinicellaceae</taxon>
        <taxon>Sphingosinicella</taxon>
    </lineage>
</organism>
<reference evidence="2 3" key="1">
    <citation type="submission" date="2020-08" db="EMBL/GenBank/DDBJ databases">
        <title>Genomic Encyclopedia of Type Strains, Phase IV (KMG-IV): sequencing the most valuable type-strain genomes for metagenomic binning, comparative biology and taxonomic classification.</title>
        <authorList>
            <person name="Goeker M."/>
        </authorList>
    </citation>
    <scope>NUCLEOTIDE SEQUENCE [LARGE SCALE GENOMIC DNA]</scope>
    <source>
        <strain evidence="2 3">DSM 17328</strain>
    </source>
</reference>
<protein>
    <recommendedName>
        <fullName evidence="1">SnoaL-like domain-containing protein</fullName>
    </recommendedName>
</protein>
<name>A0A7W7F5T3_9SPHN</name>
<evidence type="ECO:0000259" key="1">
    <source>
        <dbReference type="Pfam" id="PF13577"/>
    </source>
</evidence>
<evidence type="ECO:0000313" key="2">
    <source>
        <dbReference type="EMBL" id="MBB4631775.1"/>
    </source>
</evidence>
<dbReference type="AlphaFoldDB" id="A0A7W7F5T3"/>
<dbReference type="EMBL" id="JACHNZ010000013">
    <property type="protein sequence ID" value="MBB4631775.1"/>
    <property type="molecule type" value="Genomic_DNA"/>
</dbReference>
<dbReference type="Pfam" id="PF13577">
    <property type="entry name" value="SnoaL_4"/>
    <property type="match status" value="1"/>
</dbReference>
<keyword evidence="3" id="KW-1185">Reference proteome</keyword>
<proteinExistence type="predicted"/>
<dbReference type="SUPFAM" id="SSF54427">
    <property type="entry name" value="NTF2-like"/>
    <property type="match status" value="1"/>
</dbReference>
<comment type="caution">
    <text evidence="2">The sequence shown here is derived from an EMBL/GenBank/DDBJ whole genome shotgun (WGS) entry which is preliminary data.</text>
</comment>
<sequence>MDAAAEMMDAIDRLNIIDLLSRFHHMVDAKNWDALHALFLPDAVAEYRSLNDVSLFDLEGRYTPTDVIVEWIRRGQEPFQFNGAPTHFMTNHLVTIQGSAAQSVSYFIDFDLISGKAIGTGFYKCTHAKTPQGWRIAHMVLEQRLCDDLVAVIQAQRAAAESGG</sequence>
<evidence type="ECO:0000313" key="3">
    <source>
        <dbReference type="Proteomes" id="UP000566324"/>
    </source>
</evidence>
<dbReference type="Proteomes" id="UP000566324">
    <property type="component" value="Unassembled WGS sequence"/>
</dbReference>
<gene>
    <name evidence="2" type="ORF">GGQ98_001391</name>
</gene>
<dbReference type="Gene3D" id="3.10.450.50">
    <property type="match status" value="1"/>
</dbReference>
<dbReference type="RefSeq" id="WP_184067067.1">
    <property type="nucleotide sequence ID" value="NZ_JACHNZ010000013.1"/>
</dbReference>